<organism evidence="1 2">
    <name type="scientific">Brassica campestris</name>
    <name type="common">Field mustard</name>
    <dbReference type="NCBI Taxonomy" id="3711"/>
    <lineage>
        <taxon>Eukaryota</taxon>
        <taxon>Viridiplantae</taxon>
        <taxon>Streptophyta</taxon>
        <taxon>Embryophyta</taxon>
        <taxon>Tracheophyta</taxon>
        <taxon>Spermatophyta</taxon>
        <taxon>Magnoliopsida</taxon>
        <taxon>eudicotyledons</taxon>
        <taxon>Gunneridae</taxon>
        <taxon>Pentapetalae</taxon>
        <taxon>rosids</taxon>
        <taxon>malvids</taxon>
        <taxon>Brassicales</taxon>
        <taxon>Brassicaceae</taxon>
        <taxon>Brassiceae</taxon>
        <taxon>Brassica</taxon>
    </lineage>
</organism>
<sequence length="52" mass="5749">MNTVSRDTFEMGNKIQACCKRTHMYHVQRAIPVGKWGVIENVQINAVGGGSD</sequence>
<evidence type="ECO:0000313" key="2">
    <source>
        <dbReference type="Proteomes" id="UP000694005"/>
    </source>
</evidence>
<dbReference type="AlphaFoldDB" id="A0A8D9FXT1"/>
<protein>
    <submittedName>
        <fullName evidence="1">Uncharacterized protein</fullName>
    </submittedName>
</protein>
<name>A0A8D9FXT1_BRACM</name>
<feature type="non-terminal residue" evidence="1">
    <location>
        <position position="1"/>
    </location>
</feature>
<proteinExistence type="predicted"/>
<accession>A0A8D9FXT1</accession>
<evidence type="ECO:0000313" key="1">
    <source>
        <dbReference type="EMBL" id="CAG7861628.1"/>
    </source>
</evidence>
<reference evidence="1 2" key="1">
    <citation type="submission" date="2021-07" db="EMBL/GenBank/DDBJ databases">
        <authorList>
            <consortium name="Genoscope - CEA"/>
            <person name="William W."/>
        </authorList>
    </citation>
    <scope>NUCLEOTIDE SEQUENCE [LARGE SCALE GENOMIC DNA]</scope>
</reference>
<dbReference type="Proteomes" id="UP000694005">
    <property type="component" value="Chromosome A09"/>
</dbReference>
<dbReference type="EMBL" id="LS974625">
    <property type="protein sequence ID" value="CAG7861628.1"/>
    <property type="molecule type" value="Genomic_DNA"/>
</dbReference>
<gene>
    <name evidence="1" type="ORF">BRAPAZ1V2_A09P20950.2</name>
</gene>
<dbReference type="Gramene" id="A09p20950.2_BraZ1">
    <property type="protein sequence ID" value="A09p20950.2_BraZ1.CDS"/>
    <property type="gene ID" value="A09g20950.2_BraZ1"/>
</dbReference>